<sequence>MKFTATDLKAFALQILTKLGWIPYPDEEAAAARNHNHLDYWPKILVVFCSASAIDLALLSAQIQYSRLPPIFCFLGLAIIMSFTCFFVSKSIHFNYPLAAHVLDRFGIFFGVTAIFISITIPFPLWFKCLTCCIYVLCWLTILFCNYLPS</sequence>
<proteinExistence type="predicted"/>
<keyword evidence="1" id="KW-1133">Transmembrane helix</keyword>
<evidence type="ECO:0000313" key="2">
    <source>
        <dbReference type="EMBL" id="KAK9926193.1"/>
    </source>
</evidence>
<feature type="transmembrane region" description="Helical" evidence="1">
    <location>
        <begin position="40"/>
        <end position="59"/>
    </location>
</feature>
<dbReference type="PANTHER" id="PTHR34741:SF2">
    <property type="entry name" value="VESICLE TRANSPORT PROTEIN"/>
    <property type="match status" value="1"/>
</dbReference>
<reference evidence="2 3" key="1">
    <citation type="journal article" date="2023" name="G3 (Bethesda)">
        <title>A chromosome-length genome assembly and annotation of blackberry (Rubus argutus, cv. 'Hillquist').</title>
        <authorList>
            <person name="Bruna T."/>
            <person name="Aryal R."/>
            <person name="Dudchenko O."/>
            <person name="Sargent D.J."/>
            <person name="Mead D."/>
            <person name="Buti M."/>
            <person name="Cavallini A."/>
            <person name="Hytonen T."/>
            <person name="Andres J."/>
            <person name="Pham M."/>
            <person name="Weisz D."/>
            <person name="Mascagni F."/>
            <person name="Usai G."/>
            <person name="Natali L."/>
            <person name="Bassil N."/>
            <person name="Fernandez G.E."/>
            <person name="Lomsadze A."/>
            <person name="Armour M."/>
            <person name="Olukolu B."/>
            <person name="Poorten T."/>
            <person name="Britton C."/>
            <person name="Davik J."/>
            <person name="Ashrafi H."/>
            <person name="Aiden E.L."/>
            <person name="Borodovsky M."/>
            <person name="Worthington M."/>
        </authorList>
    </citation>
    <scope>NUCLEOTIDE SEQUENCE [LARGE SCALE GENOMIC DNA]</scope>
    <source>
        <strain evidence="2">PI 553951</strain>
    </source>
</reference>
<evidence type="ECO:0000313" key="3">
    <source>
        <dbReference type="Proteomes" id="UP001457282"/>
    </source>
</evidence>
<feature type="transmembrane region" description="Helical" evidence="1">
    <location>
        <begin position="132"/>
        <end position="149"/>
    </location>
</feature>
<evidence type="ECO:0000256" key="1">
    <source>
        <dbReference type="SAM" id="Phobius"/>
    </source>
</evidence>
<name>A0AAW1WPR3_RUBAR</name>
<feature type="transmembrane region" description="Helical" evidence="1">
    <location>
        <begin position="71"/>
        <end position="94"/>
    </location>
</feature>
<keyword evidence="3" id="KW-1185">Reference proteome</keyword>
<dbReference type="Proteomes" id="UP001457282">
    <property type="component" value="Unassembled WGS sequence"/>
</dbReference>
<accession>A0AAW1WPR3</accession>
<dbReference type="AlphaFoldDB" id="A0AAW1WPR3"/>
<dbReference type="PANTHER" id="PTHR34741">
    <property type="entry name" value="IMAP FAMILY MEMBER 1, PUTATIVE-RELATED"/>
    <property type="match status" value="1"/>
</dbReference>
<gene>
    <name evidence="2" type="ORF">M0R45_023435</name>
</gene>
<dbReference type="EMBL" id="JBEDUW010000005">
    <property type="protein sequence ID" value="KAK9926193.1"/>
    <property type="molecule type" value="Genomic_DNA"/>
</dbReference>
<keyword evidence="1" id="KW-0812">Transmembrane</keyword>
<protein>
    <submittedName>
        <fullName evidence="2">Uncharacterized protein</fullName>
    </submittedName>
</protein>
<feature type="transmembrane region" description="Helical" evidence="1">
    <location>
        <begin position="106"/>
        <end position="125"/>
    </location>
</feature>
<organism evidence="2 3">
    <name type="scientific">Rubus argutus</name>
    <name type="common">Southern blackberry</name>
    <dbReference type="NCBI Taxonomy" id="59490"/>
    <lineage>
        <taxon>Eukaryota</taxon>
        <taxon>Viridiplantae</taxon>
        <taxon>Streptophyta</taxon>
        <taxon>Embryophyta</taxon>
        <taxon>Tracheophyta</taxon>
        <taxon>Spermatophyta</taxon>
        <taxon>Magnoliopsida</taxon>
        <taxon>eudicotyledons</taxon>
        <taxon>Gunneridae</taxon>
        <taxon>Pentapetalae</taxon>
        <taxon>rosids</taxon>
        <taxon>fabids</taxon>
        <taxon>Rosales</taxon>
        <taxon>Rosaceae</taxon>
        <taxon>Rosoideae</taxon>
        <taxon>Rosoideae incertae sedis</taxon>
        <taxon>Rubus</taxon>
    </lineage>
</organism>
<comment type="caution">
    <text evidence="2">The sequence shown here is derived from an EMBL/GenBank/DDBJ whole genome shotgun (WGS) entry which is preliminary data.</text>
</comment>
<keyword evidence="1" id="KW-0472">Membrane</keyword>